<comment type="pathway">
    <text evidence="7">Glycan biosynthesis; glycogen biosynthesis.</text>
</comment>
<dbReference type="PANTHER" id="PTHR45825:SF11">
    <property type="entry name" value="ALPHA AMYLASE DOMAIN-CONTAINING PROTEIN"/>
    <property type="match status" value="1"/>
</dbReference>
<dbReference type="InterPro" id="IPR011835">
    <property type="entry name" value="GS/SS"/>
</dbReference>
<keyword evidence="5 7" id="KW-0808">Transferase</keyword>
<dbReference type="HAMAP" id="MF_00484">
    <property type="entry name" value="Glycogen_synth"/>
    <property type="match status" value="1"/>
</dbReference>
<dbReference type="GO" id="GO:0005978">
    <property type="term" value="P:glycogen biosynthetic process"/>
    <property type="evidence" value="ECO:0007669"/>
    <property type="project" value="UniProtKB-UniRule"/>
</dbReference>
<dbReference type="GO" id="GO:0009011">
    <property type="term" value="F:alpha-1,4-glucan glucosyltransferase (ADP-glucose donor) activity"/>
    <property type="evidence" value="ECO:0007669"/>
    <property type="project" value="UniProtKB-UniRule"/>
</dbReference>
<dbReference type="InterPro" id="IPR013534">
    <property type="entry name" value="Starch_synth_cat_dom"/>
</dbReference>
<dbReference type="STRING" id="869279.SE15_06020"/>
<dbReference type="Pfam" id="PF08323">
    <property type="entry name" value="Glyco_transf_5"/>
    <property type="match status" value="1"/>
</dbReference>
<keyword evidence="4 7" id="KW-0328">Glycosyltransferase</keyword>
<dbReference type="PANTHER" id="PTHR45825">
    <property type="entry name" value="GRANULE-BOUND STARCH SYNTHASE 1, CHLOROPLASTIC/AMYLOPLASTIC"/>
    <property type="match status" value="1"/>
</dbReference>
<dbReference type="NCBIfam" id="TIGR02095">
    <property type="entry name" value="glgA"/>
    <property type="match status" value="1"/>
</dbReference>
<comment type="function">
    <text evidence="2 7">Synthesizes alpha-1,4-glucan chains using ADP-glucose.</text>
</comment>
<comment type="similarity">
    <text evidence="3 7">Belongs to the glycosyltransferase 1 family. Bacterial/plant glycogen synthase subfamily.</text>
</comment>
<protein>
    <recommendedName>
        <fullName evidence="7">Glycogen synthase</fullName>
        <ecNumber evidence="7">2.4.1.21</ecNumber>
    </recommendedName>
    <alternativeName>
        <fullName evidence="7">Starch [bacterial glycogen] synthase</fullName>
    </alternativeName>
</protein>
<proteinExistence type="inferred from homology"/>
<dbReference type="Pfam" id="PF00534">
    <property type="entry name" value="Glycos_transf_1"/>
    <property type="match status" value="1"/>
</dbReference>
<evidence type="ECO:0000313" key="11">
    <source>
        <dbReference type="Proteomes" id="UP000050544"/>
    </source>
</evidence>
<dbReference type="RefSeq" id="WP_054521163.1">
    <property type="nucleotide sequence ID" value="NZ_LGKO01000002.1"/>
</dbReference>
<evidence type="ECO:0000256" key="6">
    <source>
        <dbReference type="ARBA" id="ARBA00023056"/>
    </source>
</evidence>
<evidence type="ECO:0000256" key="5">
    <source>
        <dbReference type="ARBA" id="ARBA00022679"/>
    </source>
</evidence>
<evidence type="ECO:0000256" key="3">
    <source>
        <dbReference type="ARBA" id="ARBA00010281"/>
    </source>
</evidence>
<dbReference type="GO" id="GO:0004373">
    <property type="term" value="F:alpha-1,4-glucan glucosyltransferase (UDP-glucose donor) activity"/>
    <property type="evidence" value="ECO:0007669"/>
    <property type="project" value="InterPro"/>
</dbReference>
<dbReference type="EC" id="2.4.1.21" evidence="7"/>
<evidence type="ECO:0000256" key="7">
    <source>
        <dbReference type="HAMAP-Rule" id="MF_00484"/>
    </source>
</evidence>
<evidence type="ECO:0000256" key="2">
    <source>
        <dbReference type="ARBA" id="ARBA00002764"/>
    </source>
</evidence>
<reference evidence="10 11" key="1">
    <citation type="submission" date="2015-07" db="EMBL/GenBank/DDBJ databases">
        <title>Whole genome sequence of Thermanaerothrix daxensis DSM 23592.</title>
        <authorList>
            <person name="Hemp J."/>
            <person name="Ward L.M."/>
            <person name="Pace L.A."/>
            <person name="Fischer W.W."/>
        </authorList>
    </citation>
    <scope>NUCLEOTIDE SEQUENCE [LARGE SCALE GENOMIC DNA]</scope>
    <source>
        <strain evidence="10 11">GNS-1</strain>
    </source>
</reference>
<evidence type="ECO:0000259" key="9">
    <source>
        <dbReference type="Pfam" id="PF08323"/>
    </source>
</evidence>
<dbReference type="EMBL" id="LGKO01000002">
    <property type="protein sequence ID" value="KPL84612.1"/>
    <property type="molecule type" value="Genomic_DNA"/>
</dbReference>
<dbReference type="AlphaFoldDB" id="A0A0P6XY64"/>
<sequence length="488" mass="54728">MEAAPSSPPLHVLFLAAEASPLIKVGGLADVAGSLPRALRRLDSPPCDARLVLPMHAGIAERLDSYQLVTEIKIQTDTGEALPASIYQAEHQGLPIYLISGPPISPDSPAYSGTEADGDKFVFFSLAALALTEQLATTWGRMILHANDWHTALAVYMLRMRQIERPALQCVRTLLTIHNLPFMGQEARNAIERYQIPPAHLTALPEWAQTLPLPMGLWAADHINAVSPTYAEEILTPEFGCGLETFLQGRREHLSGILNGLDEHEWDPAHDPTLASPYNWQTLPQRQINKQELLHEMQMETDLQVPLLIIISRLDRQKGIDIALDGLSKMLEQPWSLIILGRGDPVLESKCQEFAQAHPDRVRFIQRLDVTLARRLYAGGDILLMPSRYEPCGLAQMIAMRYGCIPVARATGGLKDTIEDDPTFQHSTGFLFNEPTSDAFAQKLHEALNCFRNFTLWQEIQKRAMQKDFSWKRSAQIYLELYQKLLHA</sequence>
<dbReference type="CDD" id="cd03791">
    <property type="entry name" value="GT5_Glycogen_synthase_DULL1-like"/>
    <property type="match status" value="1"/>
</dbReference>
<keyword evidence="6 7" id="KW-0320">Glycogen biosynthesis</keyword>
<dbReference type="PATRIC" id="fig|869279.4.peg.1210"/>
<dbReference type="InterPro" id="IPR001296">
    <property type="entry name" value="Glyco_trans_1"/>
</dbReference>
<name>A0A0P6XY64_9CHLR</name>
<keyword evidence="11" id="KW-1185">Reference proteome</keyword>
<feature type="binding site" evidence="7">
    <location>
        <position position="24"/>
    </location>
    <ligand>
        <name>ADP-alpha-D-glucose</name>
        <dbReference type="ChEBI" id="CHEBI:57498"/>
    </ligand>
</feature>
<comment type="caution">
    <text evidence="10">The sequence shown here is derived from an EMBL/GenBank/DDBJ whole genome shotgun (WGS) entry which is preliminary data.</text>
</comment>
<evidence type="ECO:0000313" key="10">
    <source>
        <dbReference type="EMBL" id="KPL84612.1"/>
    </source>
</evidence>
<gene>
    <name evidence="7" type="primary">glgA</name>
    <name evidence="10" type="ORF">SE15_06020</name>
</gene>
<dbReference type="OrthoDB" id="9808590at2"/>
<dbReference type="SUPFAM" id="SSF53756">
    <property type="entry name" value="UDP-Glycosyltransferase/glycogen phosphorylase"/>
    <property type="match status" value="1"/>
</dbReference>
<dbReference type="Proteomes" id="UP000050544">
    <property type="component" value="Unassembled WGS sequence"/>
</dbReference>
<evidence type="ECO:0000256" key="4">
    <source>
        <dbReference type="ARBA" id="ARBA00022676"/>
    </source>
</evidence>
<dbReference type="UniPathway" id="UPA00164"/>
<accession>A0A0P6XY64</accession>
<feature type="domain" description="Glycosyl transferase family 1" evidence="8">
    <location>
        <begin position="304"/>
        <end position="450"/>
    </location>
</feature>
<comment type="catalytic activity">
    <reaction evidence="1 7">
        <text>[(1-&gt;4)-alpha-D-glucosyl](n) + ADP-alpha-D-glucose = [(1-&gt;4)-alpha-D-glucosyl](n+1) + ADP + H(+)</text>
        <dbReference type="Rhea" id="RHEA:18189"/>
        <dbReference type="Rhea" id="RHEA-COMP:9584"/>
        <dbReference type="Rhea" id="RHEA-COMP:9587"/>
        <dbReference type="ChEBI" id="CHEBI:15378"/>
        <dbReference type="ChEBI" id="CHEBI:15444"/>
        <dbReference type="ChEBI" id="CHEBI:57498"/>
        <dbReference type="ChEBI" id="CHEBI:456216"/>
        <dbReference type="EC" id="2.4.1.21"/>
    </reaction>
</comment>
<dbReference type="Gene3D" id="3.40.50.2000">
    <property type="entry name" value="Glycogen Phosphorylase B"/>
    <property type="match status" value="2"/>
</dbReference>
<evidence type="ECO:0000256" key="1">
    <source>
        <dbReference type="ARBA" id="ARBA00001478"/>
    </source>
</evidence>
<feature type="domain" description="Starch synthase catalytic" evidence="9">
    <location>
        <begin position="11"/>
        <end position="248"/>
    </location>
</feature>
<organism evidence="10 11">
    <name type="scientific">Thermanaerothrix daxensis</name>
    <dbReference type="NCBI Taxonomy" id="869279"/>
    <lineage>
        <taxon>Bacteria</taxon>
        <taxon>Bacillati</taxon>
        <taxon>Chloroflexota</taxon>
        <taxon>Anaerolineae</taxon>
        <taxon>Anaerolineales</taxon>
        <taxon>Anaerolineaceae</taxon>
        <taxon>Thermanaerothrix</taxon>
    </lineage>
</organism>
<evidence type="ECO:0000259" key="8">
    <source>
        <dbReference type="Pfam" id="PF00534"/>
    </source>
</evidence>